<dbReference type="EMBL" id="JQ256782">
    <property type="protein sequence ID" value="AFI78466.1"/>
    <property type="molecule type" value="Genomic_DNA"/>
</dbReference>
<protein>
    <submittedName>
        <fullName evidence="1">Sulfur oxidation protein DsrS</fullName>
    </submittedName>
</protein>
<proteinExistence type="predicted"/>
<name>I1X4P1_9BACT</name>
<evidence type="ECO:0000313" key="1">
    <source>
        <dbReference type="EMBL" id="AFI78466.1"/>
    </source>
</evidence>
<dbReference type="AlphaFoldDB" id="I1X4P1"/>
<accession>I1X4P1</accession>
<sequence>MMELTPEDALRINVLLAGSLKAVRIDESSMILHALSDKGEAQVRLNPNCRDEAYLRGVRETLSSHVLGSPGGYPVYLKRWTRMGQARDEILESLLLLGEPEAVVAVVNASGITNELASRAWWASQTAENARCMLEQAQVIEGEMGAVLADFLVEFLPFEEEARDQIKSVRLVLQGELIDSAVKQKLWERGKSRNAYYVGFLQALPDELPGQHGPHPQWEALQGRLEKLVAAANPFAVQICRLLSAAGQAWLAGVGNVLKKPSNQDVVVEVLHAIADYSASLQLRNERRTGIDAIFSVADAIIDGSLQVPGDTADRLEAVIKAVPEALPMIRAMLFLSMLDEPVIDPVFSKTDAIGTVMRKKMQPVSQPILAQVEILTT</sequence>
<reference evidence="1" key="1">
    <citation type="journal article" date="2012" name="ISME J.">
        <title>Roseobacter clade bacteria are abundant in coastal sediments and encode a novel combination of sulfur oxidation genes.</title>
        <authorList>
            <person name="Lenk S."/>
            <person name="Moraru C."/>
            <person name="Hahnke S."/>
            <person name="Arnds J."/>
            <person name="Richter M."/>
            <person name="Kube M."/>
            <person name="Reinhardt R."/>
            <person name="Brinkhoff T."/>
            <person name="Harder J."/>
            <person name="Amann R."/>
            <person name="Mussmann M."/>
        </authorList>
    </citation>
    <scope>NUCLEOTIDE SEQUENCE</scope>
</reference>
<gene>
    <name evidence="1" type="primary">dsrS</name>
    <name evidence="1" type="ORF">ws138B4_0025</name>
</gene>
<organism evidence="1">
    <name type="scientific">uncultured bacterium ws138B4</name>
    <dbReference type="NCBI Taxonomy" id="1131827"/>
    <lineage>
        <taxon>Bacteria</taxon>
        <taxon>environmental samples</taxon>
    </lineage>
</organism>